<dbReference type="SUPFAM" id="SSF54928">
    <property type="entry name" value="RNA-binding domain, RBD"/>
    <property type="match status" value="2"/>
</dbReference>
<protein>
    <recommendedName>
        <fullName evidence="10">Splicing factor U2af large subunit</fullName>
    </recommendedName>
    <alternativeName>
        <fullName evidence="10">U2 auxiliary factor 65 kDa subunit</fullName>
    </alternativeName>
    <alternativeName>
        <fullName evidence="10">U2 small nuclear ribonucleoprotein auxiliary factor large subunit (U2 snRNP auxiliary factor large subunit)</fullName>
    </alternativeName>
</protein>
<dbReference type="InterPro" id="IPR012677">
    <property type="entry name" value="Nucleotide-bd_a/b_plait_sf"/>
</dbReference>
<evidence type="ECO:0000313" key="13">
    <source>
        <dbReference type="Proteomes" id="UP000015105"/>
    </source>
</evidence>
<dbReference type="Gene3D" id="3.30.70.330">
    <property type="match status" value="3"/>
</dbReference>
<organism evidence="12 13">
    <name type="scientific">Aegilops tauschii subsp. strangulata</name>
    <name type="common">Goatgrass</name>
    <dbReference type="NCBI Taxonomy" id="200361"/>
    <lineage>
        <taxon>Eukaryota</taxon>
        <taxon>Viridiplantae</taxon>
        <taxon>Streptophyta</taxon>
        <taxon>Embryophyta</taxon>
        <taxon>Tracheophyta</taxon>
        <taxon>Spermatophyta</taxon>
        <taxon>Magnoliopsida</taxon>
        <taxon>Liliopsida</taxon>
        <taxon>Poales</taxon>
        <taxon>Poaceae</taxon>
        <taxon>BOP clade</taxon>
        <taxon>Pooideae</taxon>
        <taxon>Triticodae</taxon>
        <taxon>Triticeae</taxon>
        <taxon>Triticinae</taxon>
        <taxon>Aegilops</taxon>
    </lineage>
</organism>
<evidence type="ECO:0000259" key="11">
    <source>
        <dbReference type="PROSITE" id="PS50102"/>
    </source>
</evidence>
<evidence type="ECO:0000256" key="8">
    <source>
        <dbReference type="ARBA" id="ARBA00056281"/>
    </source>
</evidence>
<evidence type="ECO:0000256" key="6">
    <source>
        <dbReference type="ARBA" id="ARBA00023187"/>
    </source>
</evidence>
<keyword evidence="13" id="KW-1185">Reference proteome</keyword>
<dbReference type="AlphaFoldDB" id="A0A453HXI6"/>
<dbReference type="Pfam" id="PF00076">
    <property type="entry name" value="RRM_1"/>
    <property type="match status" value="1"/>
</dbReference>
<dbReference type="GO" id="GO:0003723">
    <property type="term" value="F:RNA binding"/>
    <property type="evidence" value="ECO:0007669"/>
    <property type="project" value="UniProtKB-UniRule"/>
</dbReference>
<dbReference type="CDD" id="cd12232">
    <property type="entry name" value="RRM3_U2AF65"/>
    <property type="match status" value="1"/>
</dbReference>
<feature type="domain" description="RRM" evidence="11">
    <location>
        <begin position="97"/>
        <end position="175"/>
    </location>
</feature>
<dbReference type="FunFam" id="3.30.70.330:FF:000111">
    <property type="entry name" value="U2 snRNP auxiliary factor large subunit"/>
    <property type="match status" value="1"/>
</dbReference>
<dbReference type="CDD" id="cd12231">
    <property type="entry name" value="RRM2_U2AF65"/>
    <property type="match status" value="1"/>
</dbReference>
<reference evidence="13" key="1">
    <citation type="journal article" date="2014" name="Science">
        <title>Ancient hybridizations among the ancestral genomes of bread wheat.</title>
        <authorList>
            <consortium name="International Wheat Genome Sequencing Consortium,"/>
            <person name="Marcussen T."/>
            <person name="Sandve S.R."/>
            <person name="Heier L."/>
            <person name="Spannagl M."/>
            <person name="Pfeifer M."/>
            <person name="Jakobsen K.S."/>
            <person name="Wulff B.B."/>
            <person name="Steuernagel B."/>
            <person name="Mayer K.F."/>
            <person name="Olsen O.A."/>
        </authorList>
    </citation>
    <scope>NUCLEOTIDE SEQUENCE [LARGE SCALE GENOMIC DNA]</scope>
    <source>
        <strain evidence="13">cv. AL8/78</strain>
    </source>
</reference>
<keyword evidence="7 10" id="KW-0539">Nucleus</keyword>
<dbReference type="GO" id="GO:0005634">
    <property type="term" value="C:nucleus"/>
    <property type="evidence" value="ECO:0007669"/>
    <property type="project" value="UniProtKB-SubCell"/>
</dbReference>
<dbReference type="Proteomes" id="UP000015105">
    <property type="component" value="Chromosome 4D"/>
</dbReference>
<evidence type="ECO:0000313" key="12">
    <source>
        <dbReference type="EnsemblPlants" id="AET4Gv20339700.2"/>
    </source>
</evidence>
<sequence>MAAIGGNTAGPGDAVLNVYINHDKKFAFVEMRSVEEASNAMALDGIMFEGAPVKVRRPTDYNPSLAAALGPSQPNPNLNLGAVGLTPGSAGGLEGPDRIFVGGLPYYFTEAQVRELLESFGPLRGFDLVKDRETGNSKGYAFCVYQDLNVTDIACAALNGIKMGDKTLTVRRANQGTSQPRPEQETILLHAQQQVQMQKLVLQVGGALPTKVVCLTQVVSADELRDDEEYEDILEDMREEGRKYGNLVKAVIPRPDPSGAAVPGVGKVSSDLIILSTDALSRNKIILIRGLCCPRCRCFWNMQISTARPRRRSGCMAGSLAGTRWWPCSILKTSLLMEITMIR</sequence>
<comment type="similarity">
    <text evidence="2 10">Belongs to the splicing factor SR family.</text>
</comment>
<reference evidence="12" key="4">
    <citation type="submission" date="2019-03" db="UniProtKB">
        <authorList>
            <consortium name="EnsemblPlants"/>
        </authorList>
    </citation>
    <scope>IDENTIFICATION</scope>
</reference>
<evidence type="ECO:0000256" key="10">
    <source>
        <dbReference type="RuleBase" id="RU364135"/>
    </source>
</evidence>
<evidence type="ECO:0000256" key="9">
    <source>
        <dbReference type="PROSITE-ProRule" id="PRU00176"/>
    </source>
</evidence>
<reference evidence="12" key="5">
    <citation type="journal article" date="2021" name="G3 (Bethesda)">
        <title>Aegilops tauschii genome assembly Aet v5.0 features greater sequence contiguity and improved annotation.</title>
        <authorList>
            <person name="Wang L."/>
            <person name="Zhu T."/>
            <person name="Rodriguez J.C."/>
            <person name="Deal K.R."/>
            <person name="Dubcovsky J."/>
            <person name="McGuire P.E."/>
            <person name="Lux T."/>
            <person name="Spannagl M."/>
            <person name="Mayer K.F.X."/>
            <person name="Baldrich P."/>
            <person name="Meyers B.C."/>
            <person name="Huo N."/>
            <person name="Gu Y.Q."/>
            <person name="Zhou H."/>
            <person name="Devos K.M."/>
            <person name="Bennetzen J.L."/>
            <person name="Unver T."/>
            <person name="Budak H."/>
            <person name="Gulick P.J."/>
            <person name="Galiba G."/>
            <person name="Kalapos B."/>
            <person name="Nelson D.R."/>
            <person name="Li P."/>
            <person name="You F.M."/>
            <person name="Luo M.C."/>
            <person name="Dvorak J."/>
        </authorList>
    </citation>
    <scope>NUCLEOTIDE SEQUENCE [LARGE SCALE GENOMIC DNA]</scope>
    <source>
        <strain evidence="12">cv. AL8/78</strain>
    </source>
</reference>
<keyword evidence="3 10" id="KW-0507">mRNA processing</keyword>
<dbReference type="GO" id="GO:0006397">
    <property type="term" value="P:mRNA processing"/>
    <property type="evidence" value="ECO:0007669"/>
    <property type="project" value="UniProtKB-KW"/>
</dbReference>
<proteinExistence type="inferred from homology"/>
<dbReference type="FunFam" id="3.30.70.330:FF:000057">
    <property type="entry name" value="U2 snRNP auxiliary factor large subunit"/>
    <property type="match status" value="1"/>
</dbReference>
<dbReference type="NCBIfam" id="TIGR01642">
    <property type="entry name" value="U2AF_lg"/>
    <property type="match status" value="1"/>
</dbReference>
<dbReference type="SMART" id="SM00360">
    <property type="entry name" value="RRM"/>
    <property type="match status" value="2"/>
</dbReference>
<dbReference type="Gramene" id="AET4Gv20339700.2">
    <property type="protein sequence ID" value="AET4Gv20339700.2"/>
    <property type="gene ID" value="AET4Gv20339700"/>
</dbReference>
<keyword evidence="5 9" id="KW-0694">RNA-binding</keyword>
<dbReference type="PROSITE" id="PS50102">
    <property type="entry name" value="RRM"/>
    <property type="match status" value="1"/>
</dbReference>
<evidence type="ECO:0000256" key="3">
    <source>
        <dbReference type="ARBA" id="ARBA00022664"/>
    </source>
</evidence>
<keyword evidence="6 10" id="KW-0508">mRNA splicing</keyword>
<evidence type="ECO:0000256" key="4">
    <source>
        <dbReference type="ARBA" id="ARBA00022737"/>
    </source>
</evidence>
<reference evidence="13" key="2">
    <citation type="journal article" date="2017" name="Nat. Plants">
        <title>The Aegilops tauschii genome reveals multiple impacts of transposons.</title>
        <authorList>
            <person name="Zhao G."/>
            <person name="Zou C."/>
            <person name="Li K."/>
            <person name="Wang K."/>
            <person name="Li T."/>
            <person name="Gao L."/>
            <person name="Zhang X."/>
            <person name="Wang H."/>
            <person name="Yang Z."/>
            <person name="Liu X."/>
            <person name="Jiang W."/>
            <person name="Mao L."/>
            <person name="Kong X."/>
            <person name="Jiao Y."/>
            <person name="Jia J."/>
        </authorList>
    </citation>
    <scope>NUCLEOTIDE SEQUENCE [LARGE SCALE GENOMIC DNA]</scope>
    <source>
        <strain evidence="13">cv. AL8/78</strain>
    </source>
</reference>
<dbReference type="EnsemblPlants" id="AET4Gv20339700.2">
    <property type="protein sequence ID" value="AET4Gv20339700.2"/>
    <property type="gene ID" value="AET4Gv20339700"/>
</dbReference>
<reference evidence="12" key="3">
    <citation type="journal article" date="2017" name="Nature">
        <title>Genome sequence of the progenitor of the wheat D genome Aegilops tauschii.</title>
        <authorList>
            <person name="Luo M.C."/>
            <person name="Gu Y.Q."/>
            <person name="Puiu D."/>
            <person name="Wang H."/>
            <person name="Twardziok S.O."/>
            <person name="Deal K.R."/>
            <person name="Huo N."/>
            <person name="Zhu T."/>
            <person name="Wang L."/>
            <person name="Wang Y."/>
            <person name="McGuire P.E."/>
            <person name="Liu S."/>
            <person name="Long H."/>
            <person name="Ramasamy R.K."/>
            <person name="Rodriguez J.C."/>
            <person name="Van S.L."/>
            <person name="Yuan L."/>
            <person name="Wang Z."/>
            <person name="Xia Z."/>
            <person name="Xiao L."/>
            <person name="Anderson O.D."/>
            <person name="Ouyang S."/>
            <person name="Liang Y."/>
            <person name="Zimin A.V."/>
            <person name="Pertea G."/>
            <person name="Qi P."/>
            <person name="Bennetzen J.L."/>
            <person name="Dai X."/>
            <person name="Dawson M.W."/>
            <person name="Muller H.G."/>
            <person name="Kugler K."/>
            <person name="Rivarola-Duarte L."/>
            <person name="Spannagl M."/>
            <person name="Mayer K.F.X."/>
            <person name="Lu F.H."/>
            <person name="Bevan M.W."/>
            <person name="Leroy P."/>
            <person name="Li P."/>
            <person name="You F.M."/>
            <person name="Sun Q."/>
            <person name="Liu Z."/>
            <person name="Lyons E."/>
            <person name="Wicker T."/>
            <person name="Salzberg S.L."/>
            <person name="Devos K.M."/>
            <person name="Dvorak J."/>
        </authorList>
    </citation>
    <scope>NUCLEOTIDE SEQUENCE [LARGE SCALE GENOMIC DNA]</scope>
    <source>
        <strain evidence="12">cv. AL8/78</strain>
    </source>
</reference>
<dbReference type="InterPro" id="IPR006529">
    <property type="entry name" value="U2AF_lg"/>
</dbReference>
<comment type="function">
    <text evidence="8 10">Necessary for the splicing of pre-mRNA.</text>
</comment>
<dbReference type="InterPro" id="IPR035979">
    <property type="entry name" value="RBD_domain_sf"/>
</dbReference>
<name>A0A453HXI6_AEGTS</name>
<evidence type="ECO:0000256" key="1">
    <source>
        <dbReference type="ARBA" id="ARBA00004123"/>
    </source>
</evidence>
<dbReference type="GO" id="GO:0008380">
    <property type="term" value="P:RNA splicing"/>
    <property type="evidence" value="ECO:0007669"/>
    <property type="project" value="UniProtKB-KW"/>
</dbReference>
<evidence type="ECO:0000256" key="7">
    <source>
        <dbReference type="ARBA" id="ARBA00023242"/>
    </source>
</evidence>
<dbReference type="PANTHER" id="PTHR23139">
    <property type="entry name" value="RNA-BINDING PROTEIN"/>
    <property type="match status" value="1"/>
</dbReference>
<accession>A0A453HXI6</accession>
<dbReference type="InterPro" id="IPR000504">
    <property type="entry name" value="RRM_dom"/>
</dbReference>
<evidence type="ECO:0000256" key="5">
    <source>
        <dbReference type="ARBA" id="ARBA00022884"/>
    </source>
</evidence>
<comment type="subcellular location">
    <subcellularLocation>
        <location evidence="1 10">Nucleus</location>
    </subcellularLocation>
</comment>
<evidence type="ECO:0000256" key="2">
    <source>
        <dbReference type="ARBA" id="ARBA00010269"/>
    </source>
</evidence>
<keyword evidence="4" id="KW-0677">Repeat</keyword>